<evidence type="ECO:0000313" key="8">
    <source>
        <dbReference type="Proteomes" id="UP000477739"/>
    </source>
</evidence>
<keyword evidence="5" id="KW-0732">Signal</keyword>
<evidence type="ECO:0000259" key="6">
    <source>
        <dbReference type="Pfam" id="PF11806"/>
    </source>
</evidence>
<dbReference type="InterPro" id="IPR050583">
    <property type="entry name" value="Mycobacterial_A85_antigen"/>
</dbReference>
<dbReference type="PANTHER" id="PTHR48098:SF3">
    <property type="entry name" value="IRON(III) ENTEROBACTIN ESTERASE"/>
    <property type="match status" value="1"/>
</dbReference>
<name>A0A6L6IN34_9ENTR</name>
<evidence type="ECO:0000256" key="2">
    <source>
        <dbReference type="ARBA" id="ARBA00022490"/>
    </source>
</evidence>
<dbReference type="Gene3D" id="2.60.40.10">
    <property type="entry name" value="Immunoglobulins"/>
    <property type="match status" value="1"/>
</dbReference>
<dbReference type="Pfam" id="PF11806">
    <property type="entry name" value="Enterochelin_N"/>
    <property type="match status" value="1"/>
</dbReference>
<dbReference type="GO" id="GO:0005506">
    <property type="term" value="F:iron ion binding"/>
    <property type="evidence" value="ECO:0007669"/>
    <property type="project" value="InterPro"/>
</dbReference>
<evidence type="ECO:0000256" key="3">
    <source>
        <dbReference type="ARBA" id="ARBA00022801"/>
    </source>
</evidence>
<comment type="subcellular location">
    <subcellularLocation>
        <location evidence="1">Cytoplasm</location>
    </subcellularLocation>
</comment>
<proteinExistence type="inferred from homology"/>
<feature type="chain" id="PRO_5027045510" evidence="5">
    <location>
        <begin position="23"/>
        <end position="526"/>
    </location>
</feature>
<reference evidence="7 8" key="1">
    <citation type="submission" date="2019-11" db="EMBL/GenBank/DDBJ databases">
        <title>Escherichia alba sp. nov. isolated from the gut of plastic-eating superworms Zophobas atratus.</title>
        <authorList>
            <person name="Yang Y."/>
        </authorList>
    </citation>
    <scope>NUCLEOTIDE SEQUENCE [LARGE SCALE GENOMIC DNA]</scope>
    <source>
        <strain evidence="8">BIT-B35</strain>
    </source>
</reference>
<dbReference type="SUPFAM" id="SSF53474">
    <property type="entry name" value="alpha/beta-Hydrolases"/>
    <property type="match status" value="1"/>
</dbReference>
<accession>A0A6L6IN34</accession>
<organism evidence="7 8">
    <name type="scientific">Intestinirhabdus alba</name>
    <dbReference type="NCBI Taxonomy" id="2899544"/>
    <lineage>
        <taxon>Bacteria</taxon>
        <taxon>Pseudomonadati</taxon>
        <taxon>Pseudomonadota</taxon>
        <taxon>Gammaproteobacteria</taxon>
        <taxon>Enterobacterales</taxon>
        <taxon>Enterobacteriaceae</taxon>
        <taxon>Intestinirhabdus</taxon>
    </lineage>
</organism>
<evidence type="ECO:0000256" key="4">
    <source>
        <dbReference type="ARBA" id="ARBA00024201"/>
    </source>
</evidence>
<dbReference type="InterPro" id="IPR029058">
    <property type="entry name" value="AB_hydrolase_fold"/>
</dbReference>
<dbReference type="RefSeq" id="WP_155109755.1">
    <property type="nucleotide sequence ID" value="NZ_WMJZ01000033.1"/>
</dbReference>
<evidence type="ECO:0000256" key="5">
    <source>
        <dbReference type="SAM" id="SignalP"/>
    </source>
</evidence>
<dbReference type="GO" id="GO:0005737">
    <property type="term" value="C:cytoplasm"/>
    <property type="evidence" value="ECO:0007669"/>
    <property type="project" value="UniProtKB-SubCell"/>
</dbReference>
<feature type="domain" description="Enterochelin esterase N-terminal" evidence="6">
    <location>
        <begin position="178"/>
        <end position="281"/>
    </location>
</feature>
<gene>
    <name evidence="7" type="ORF">GJV78_18840</name>
</gene>
<dbReference type="EMBL" id="WMJZ01000033">
    <property type="protein sequence ID" value="MTH48272.1"/>
    <property type="molecule type" value="Genomic_DNA"/>
</dbReference>
<dbReference type="InterPro" id="IPR000801">
    <property type="entry name" value="Esterase-like"/>
</dbReference>
<dbReference type="InterPro" id="IPR021764">
    <property type="entry name" value="Enterochelin_esterase_N"/>
</dbReference>
<feature type="signal peptide" evidence="5">
    <location>
        <begin position="1"/>
        <end position="22"/>
    </location>
</feature>
<dbReference type="PANTHER" id="PTHR48098">
    <property type="entry name" value="ENTEROCHELIN ESTERASE-RELATED"/>
    <property type="match status" value="1"/>
</dbReference>
<dbReference type="Gene3D" id="3.40.50.1820">
    <property type="entry name" value="alpha/beta hydrolase"/>
    <property type="match status" value="1"/>
</dbReference>
<evidence type="ECO:0000256" key="1">
    <source>
        <dbReference type="ARBA" id="ARBA00004496"/>
    </source>
</evidence>
<dbReference type="GO" id="GO:0006826">
    <property type="term" value="P:iron ion transport"/>
    <property type="evidence" value="ECO:0007669"/>
    <property type="project" value="InterPro"/>
</dbReference>
<comment type="similarity">
    <text evidence="4">Belongs to the Fes family.</text>
</comment>
<keyword evidence="2" id="KW-0963">Cytoplasm</keyword>
<dbReference type="SUPFAM" id="SSF81296">
    <property type="entry name" value="E set domains"/>
    <property type="match status" value="1"/>
</dbReference>
<dbReference type="InterPro" id="IPR013783">
    <property type="entry name" value="Ig-like_fold"/>
</dbReference>
<comment type="caution">
    <text evidence="7">The sequence shown here is derived from an EMBL/GenBank/DDBJ whole genome shotgun (WGS) entry which is preliminary data.</text>
</comment>
<sequence length="526" mass="58125">MRCFRFFILIAVNLLLLPCTLAQTPAALSAERSEWRGHFNERGQAQAQLQLATGSYVHGSVSGAAVLNVQRASGEHLRQLLVSELPVTRADWQFVVEDPTPLRMALSGPSGGAFTLTLNRVLPPAQQIARQESDLSPTIRHLRQQLSQGQSSASFWQQIAQRGGTPLTEESDANNVIVTFLWRGAKHNVFILGAPSGDHDPMFRLADSDVWYRSYLLPKQTLMTYRLAPDVPRIDAPPAQQRRAILATAQQDPLNPRVFPQAGIDRFQTSSMFALADAPVTDAALLQPGDSGRYVRQETFISQALGNRRRITLYDPPLSGGQSRKIAILFDGAQYQERVAAIPLVHNLIAAGRLPPLTLVLIDNIDPETRSRELPPNEAFGRFLAQELMPWLQQRGIRAPASEVTIAGSSYGGLAATWAAFNHPEWFGNVLSMSGSFWWAPEGNKPEWLSEQFAVAPRKAITFYLEAGLFETQGAGGGLLNNSRHFRHVLLAKGYPVYYTERASGHDYLSWQTGLAQGLIQLYGKP</sequence>
<keyword evidence="3" id="KW-0378">Hydrolase</keyword>
<dbReference type="Pfam" id="PF00756">
    <property type="entry name" value="Esterase"/>
    <property type="match status" value="1"/>
</dbReference>
<dbReference type="Proteomes" id="UP000477739">
    <property type="component" value="Unassembled WGS sequence"/>
</dbReference>
<evidence type="ECO:0000313" key="7">
    <source>
        <dbReference type="EMBL" id="MTH48272.1"/>
    </source>
</evidence>
<dbReference type="GO" id="GO:0008849">
    <property type="term" value="F:enterochelin esterase activity"/>
    <property type="evidence" value="ECO:0007669"/>
    <property type="project" value="InterPro"/>
</dbReference>
<dbReference type="AlphaFoldDB" id="A0A6L6IN34"/>
<dbReference type="InterPro" id="IPR014756">
    <property type="entry name" value="Ig_E-set"/>
</dbReference>
<keyword evidence="8" id="KW-1185">Reference proteome</keyword>
<protein>
    <submittedName>
        <fullName evidence="7">DUF3327 domain-containing protein</fullName>
    </submittedName>
</protein>
<dbReference type="OrthoDB" id="9775130at2"/>